<dbReference type="AlphaFoldDB" id="A0A852Z3V1"/>
<comment type="caution">
    <text evidence="3">The sequence shown here is derived from an EMBL/GenBank/DDBJ whole genome shotgun (WGS) entry which is preliminary data.</text>
</comment>
<reference evidence="3 4" key="1">
    <citation type="submission" date="2020-07" db="EMBL/GenBank/DDBJ databases">
        <title>Genomic Encyclopedia of Type Strains, Phase III (KMG-III): the genomes of soil and plant-associated and newly described type strains.</title>
        <authorList>
            <person name="Whitman W."/>
        </authorList>
    </citation>
    <scope>NUCLEOTIDE SEQUENCE [LARGE SCALE GENOMIC DNA]</scope>
    <source>
        <strain evidence="3 4">CECT 8576</strain>
    </source>
</reference>
<dbReference type="EMBL" id="JACBYW010000009">
    <property type="protein sequence ID" value="NYH80840.1"/>
    <property type="molecule type" value="Genomic_DNA"/>
</dbReference>
<sequence length="352" mass="36471">MSVDDQTSAGDRQRRWLCRALIVVGGTVAGISAACLFGSAQAAASGTDSVEDRGALIRLDRSSAPENDEHPDSGERRLDRADGPLRNLSRTLTGQDGAEGRSAPKEPSAPDSRRPRSEATADSAREPRGEDRHDRDSERELSLEPVLDPVSEGVETVRRGAEPVLRPVGHVTGTVLSGATGEESVTGVVESGLGRVSDSLGTGAAENVPPDAEQHTEHPPADGLGRTPSPAENTAAGPRPDGAELSEREPNLTKRSFTARTTVQDRTTDDAGKRGGQHRNAHRPGDLPPFPSGGCGCGTDASTPGGGGSPGFGLTGWTPALPTDTQEFDSPRISGVKAPVESDGPQPGTTPD</sequence>
<evidence type="ECO:0000313" key="3">
    <source>
        <dbReference type="EMBL" id="NYH80840.1"/>
    </source>
</evidence>
<feature type="compositionally biased region" description="Polar residues" evidence="1">
    <location>
        <begin position="253"/>
        <end position="265"/>
    </location>
</feature>
<accession>A0A852Z3V1</accession>
<evidence type="ECO:0000256" key="1">
    <source>
        <dbReference type="SAM" id="MobiDB-lite"/>
    </source>
</evidence>
<protein>
    <submittedName>
        <fullName evidence="3">Uncharacterized protein</fullName>
    </submittedName>
</protein>
<name>A0A852Z3V1_9ACTN</name>
<keyword evidence="2" id="KW-0812">Transmembrane</keyword>
<keyword evidence="4" id="KW-1185">Reference proteome</keyword>
<evidence type="ECO:0000256" key="2">
    <source>
        <dbReference type="SAM" id="Phobius"/>
    </source>
</evidence>
<feature type="compositionally biased region" description="Basic and acidic residues" evidence="1">
    <location>
        <begin position="57"/>
        <end position="83"/>
    </location>
</feature>
<organism evidence="3 4">
    <name type="scientific">Actinopolyspora biskrensis</name>
    <dbReference type="NCBI Taxonomy" id="1470178"/>
    <lineage>
        <taxon>Bacteria</taxon>
        <taxon>Bacillati</taxon>
        <taxon>Actinomycetota</taxon>
        <taxon>Actinomycetes</taxon>
        <taxon>Actinopolysporales</taxon>
        <taxon>Actinopolysporaceae</taxon>
        <taxon>Actinopolyspora</taxon>
    </lineage>
</organism>
<feature type="compositionally biased region" description="Basic and acidic residues" evidence="1">
    <location>
        <begin position="241"/>
        <end position="252"/>
    </location>
</feature>
<gene>
    <name evidence="3" type="ORF">FHR84_004208</name>
</gene>
<dbReference type="RefSeq" id="WP_179537144.1">
    <property type="nucleotide sequence ID" value="NZ_JACBYW010000009.1"/>
</dbReference>
<proteinExistence type="predicted"/>
<keyword evidence="2" id="KW-1133">Transmembrane helix</keyword>
<feature type="compositionally biased region" description="Basic and acidic residues" evidence="1">
    <location>
        <begin position="111"/>
        <end position="142"/>
    </location>
</feature>
<feature type="compositionally biased region" description="Gly residues" evidence="1">
    <location>
        <begin position="304"/>
        <end position="314"/>
    </location>
</feature>
<feature type="region of interest" description="Disordered" evidence="1">
    <location>
        <begin position="57"/>
        <end position="352"/>
    </location>
</feature>
<keyword evidence="2" id="KW-0472">Membrane</keyword>
<feature type="transmembrane region" description="Helical" evidence="2">
    <location>
        <begin position="20"/>
        <end position="40"/>
    </location>
</feature>
<evidence type="ECO:0000313" key="4">
    <source>
        <dbReference type="Proteomes" id="UP000548304"/>
    </source>
</evidence>
<dbReference type="Proteomes" id="UP000548304">
    <property type="component" value="Unassembled WGS sequence"/>
</dbReference>